<organism evidence="5 6">
    <name type="scientific">Timema podura</name>
    <name type="common">Walking stick</name>
    <dbReference type="NCBI Taxonomy" id="61482"/>
    <lineage>
        <taxon>Eukaryota</taxon>
        <taxon>Metazoa</taxon>
        <taxon>Ecdysozoa</taxon>
        <taxon>Arthropoda</taxon>
        <taxon>Hexapoda</taxon>
        <taxon>Insecta</taxon>
        <taxon>Pterygota</taxon>
        <taxon>Neoptera</taxon>
        <taxon>Polyneoptera</taxon>
        <taxon>Phasmatodea</taxon>
        <taxon>Timematodea</taxon>
        <taxon>Timematoidea</taxon>
        <taxon>Timematidae</taxon>
        <taxon>Timema</taxon>
    </lineage>
</organism>
<dbReference type="Pfam" id="PF00248">
    <property type="entry name" value="Aldo_ket_red"/>
    <property type="match status" value="1"/>
</dbReference>
<evidence type="ECO:0000256" key="2">
    <source>
        <dbReference type="ARBA" id="ARBA00022857"/>
    </source>
</evidence>
<feature type="domain" description="NADP-dependent oxidoreductase" evidence="4">
    <location>
        <begin position="22"/>
        <end position="81"/>
    </location>
</feature>
<dbReference type="Gene3D" id="3.20.20.100">
    <property type="entry name" value="NADP-dependent oxidoreductase domain"/>
    <property type="match status" value="1"/>
</dbReference>
<dbReference type="PANTHER" id="PTHR43827">
    <property type="entry name" value="2,5-DIKETO-D-GLUCONIC ACID REDUCTASE"/>
    <property type="match status" value="1"/>
</dbReference>
<proteinExistence type="inferred from homology"/>
<keyword evidence="3" id="KW-0560">Oxidoreductase</keyword>
<keyword evidence="2" id="KW-0521">NADP</keyword>
<dbReference type="PANTHER" id="PTHR43827:SF3">
    <property type="entry name" value="NADP-DEPENDENT OXIDOREDUCTASE DOMAIN-CONTAINING PROTEIN"/>
    <property type="match status" value="1"/>
</dbReference>
<comment type="caution">
    <text evidence="5">The sequence shown here is derived from an EMBL/GenBank/DDBJ whole genome shotgun (WGS) entry which is preliminary data.</text>
</comment>
<evidence type="ECO:0000313" key="6">
    <source>
        <dbReference type="Proteomes" id="UP001153148"/>
    </source>
</evidence>
<evidence type="ECO:0000259" key="4">
    <source>
        <dbReference type="Pfam" id="PF00248"/>
    </source>
</evidence>
<accession>A0ABN7NWD8</accession>
<dbReference type="EMBL" id="CAJPIN010008406">
    <property type="protein sequence ID" value="CAG2058965.1"/>
    <property type="molecule type" value="Genomic_DNA"/>
</dbReference>
<dbReference type="InterPro" id="IPR020471">
    <property type="entry name" value="AKR"/>
</dbReference>
<dbReference type="Proteomes" id="UP001153148">
    <property type="component" value="Unassembled WGS sequence"/>
</dbReference>
<dbReference type="SUPFAM" id="SSF51430">
    <property type="entry name" value="NAD(P)-linked oxidoreductase"/>
    <property type="match status" value="1"/>
</dbReference>
<dbReference type="InterPro" id="IPR018170">
    <property type="entry name" value="Aldo/ket_reductase_CS"/>
</dbReference>
<dbReference type="InterPro" id="IPR036812">
    <property type="entry name" value="NAD(P)_OxRdtase_dom_sf"/>
</dbReference>
<comment type="similarity">
    <text evidence="1">Belongs to the aldo/keto reductase family.</text>
</comment>
<evidence type="ECO:0000313" key="5">
    <source>
        <dbReference type="EMBL" id="CAG2058965.1"/>
    </source>
</evidence>
<gene>
    <name evidence="5" type="ORF">TPAB3V08_LOCUS5931</name>
</gene>
<sequence>MIGGSEMEFSLKFYSPIEDPVVGKIAKKHNKTPAQVLLRWIIQRGIVVIPKSKTPSRIKENFEVQDFNLTDEDIEDLNGLDKGRKGRMFGGHVIPGSSHPEFAFNEPY</sequence>
<evidence type="ECO:0000256" key="1">
    <source>
        <dbReference type="ARBA" id="ARBA00007905"/>
    </source>
</evidence>
<dbReference type="InterPro" id="IPR023210">
    <property type="entry name" value="NADP_OxRdtase_dom"/>
</dbReference>
<dbReference type="PROSITE" id="PS00063">
    <property type="entry name" value="ALDOKETO_REDUCTASE_3"/>
    <property type="match status" value="1"/>
</dbReference>
<name>A0ABN7NWD8_TIMPD</name>
<reference evidence="5" key="1">
    <citation type="submission" date="2021-03" db="EMBL/GenBank/DDBJ databases">
        <authorList>
            <person name="Tran Van P."/>
        </authorList>
    </citation>
    <scope>NUCLEOTIDE SEQUENCE</scope>
</reference>
<evidence type="ECO:0000256" key="3">
    <source>
        <dbReference type="ARBA" id="ARBA00023002"/>
    </source>
</evidence>
<keyword evidence="6" id="KW-1185">Reference proteome</keyword>
<protein>
    <recommendedName>
        <fullName evidence="4">NADP-dependent oxidoreductase domain-containing protein</fullName>
    </recommendedName>
</protein>